<reference evidence="6" key="2">
    <citation type="submission" date="2023-01" db="EMBL/GenBank/DDBJ databases">
        <authorList>
            <person name="Sun Q."/>
            <person name="Evtushenko L."/>
        </authorList>
    </citation>
    <scope>NUCLEOTIDE SEQUENCE</scope>
    <source>
        <strain evidence="6">VKM B-1513</strain>
    </source>
</reference>
<feature type="transmembrane region" description="Helical" evidence="4">
    <location>
        <begin position="93"/>
        <end position="113"/>
    </location>
</feature>
<gene>
    <name evidence="6" type="ORF">GCM10017621_33870</name>
</gene>
<dbReference type="PRINTS" id="PR00032">
    <property type="entry name" value="HTHARAC"/>
</dbReference>
<keyword evidence="3" id="KW-0804">Transcription</keyword>
<dbReference type="PROSITE" id="PS01124">
    <property type="entry name" value="HTH_ARAC_FAMILY_2"/>
    <property type="match status" value="1"/>
</dbReference>
<dbReference type="PANTHER" id="PTHR43280">
    <property type="entry name" value="ARAC-FAMILY TRANSCRIPTIONAL REGULATOR"/>
    <property type="match status" value="1"/>
</dbReference>
<dbReference type="InterPro" id="IPR018062">
    <property type="entry name" value="HTH_AraC-typ_CS"/>
</dbReference>
<dbReference type="InterPro" id="IPR020449">
    <property type="entry name" value="Tscrpt_reg_AraC-type_HTH"/>
</dbReference>
<dbReference type="SUPFAM" id="SSF46689">
    <property type="entry name" value="Homeodomain-like"/>
    <property type="match status" value="1"/>
</dbReference>
<evidence type="ECO:0000256" key="2">
    <source>
        <dbReference type="ARBA" id="ARBA00023125"/>
    </source>
</evidence>
<feature type="transmembrane region" description="Helical" evidence="4">
    <location>
        <begin position="32"/>
        <end position="52"/>
    </location>
</feature>
<feature type="transmembrane region" description="Helical" evidence="4">
    <location>
        <begin position="195"/>
        <end position="214"/>
    </location>
</feature>
<dbReference type="PROSITE" id="PS00041">
    <property type="entry name" value="HTH_ARAC_FAMILY_1"/>
    <property type="match status" value="1"/>
</dbReference>
<comment type="caution">
    <text evidence="6">The sequence shown here is derived from an EMBL/GenBank/DDBJ whole genome shotgun (WGS) entry which is preliminary data.</text>
</comment>
<keyword evidence="1" id="KW-0805">Transcription regulation</keyword>
<keyword evidence="2" id="KW-0238">DNA-binding</keyword>
<feature type="transmembrane region" description="Helical" evidence="4">
    <location>
        <begin position="133"/>
        <end position="154"/>
    </location>
</feature>
<keyword evidence="4" id="KW-0812">Transmembrane</keyword>
<keyword evidence="7" id="KW-1185">Reference proteome</keyword>
<feature type="transmembrane region" description="Helical" evidence="4">
    <location>
        <begin position="58"/>
        <end position="81"/>
    </location>
</feature>
<evidence type="ECO:0000313" key="7">
    <source>
        <dbReference type="Proteomes" id="UP001143486"/>
    </source>
</evidence>
<dbReference type="PANTHER" id="PTHR43280:SF29">
    <property type="entry name" value="ARAC-FAMILY TRANSCRIPTIONAL REGULATOR"/>
    <property type="match status" value="1"/>
</dbReference>
<dbReference type="RefSeq" id="WP_271188216.1">
    <property type="nucleotide sequence ID" value="NZ_BSFE01000015.1"/>
</dbReference>
<sequence length="359" mass="38605">MLEVAGIINLAVAGLALTWIIAIAAMPKRSTLHLTWAVFCTGLTAVMVREVFGDALGPAAPLFIIAGCGTCSVFWLVARALFRTRTIIGPVELLLVAGIFAPTVIDQAVLSPVMPDIVKSIYFPAMADGLDGFQTLLSSTVLMLAFWEGLRGWSGGLARNERRMRLLYLSTFGLCVSTCVMLLDHGSAPLSAELMAGIQAACALAILIVMSVAIRYRATHPLTAEAPARAAGPASADDRALGRRIRDALTSERLYLDPELKVAGLARRLREPDYRISRAITAGLGEPNFNRLVNRYRIEHAMTQLHAPDSADLSILEIALDSGFASIGPFNRAFKEMTGQTPRAFRAAGRSALTRLAAE</sequence>
<proteinExistence type="predicted"/>
<evidence type="ECO:0000313" key="6">
    <source>
        <dbReference type="EMBL" id="GLK53879.1"/>
    </source>
</evidence>
<evidence type="ECO:0000256" key="4">
    <source>
        <dbReference type="SAM" id="Phobius"/>
    </source>
</evidence>
<dbReference type="InterPro" id="IPR009057">
    <property type="entry name" value="Homeodomain-like_sf"/>
</dbReference>
<dbReference type="EMBL" id="BSFE01000015">
    <property type="protein sequence ID" value="GLK53879.1"/>
    <property type="molecule type" value="Genomic_DNA"/>
</dbReference>
<name>A0A9W6MQC8_9PROT</name>
<dbReference type="AlphaFoldDB" id="A0A9W6MQC8"/>
<evidence type="ECO:0000256" key="3">
    <source>
        <dbReference type="ARBA" id="ARBA00023163"/>
    </source>
</evidence>
<reference evidence="6" key="1">
    <citation type="journal article" date="2014" name="Int. J. Syst. Evol. Microbiol.">
        <title>Complete genome sequence of Corynebacterium casei LMG S-19264T (=DSM 44701T), isolated from a smear-ripened cheese.</title>
        <authorList>
            <consortium name="US DOE Joint Genome Institute (JGI-PGF)"/>
            <person name="Walter F."/>
            <person name="Albersmeier A."/>
            <person name="Kalinowski J."/>
            <person name="Ruckert C."/>
        </authorList>
    </citation>
    <scope>NUCLEOTIDE SEQUENCE</scope>
    <source>
        <strain evidence="6">VKM B-1513</strain>
    </source>
</reference>
<feature type="transmembrane region" description="Helical" evidence="4">
    <location>
        <begin position="166"/>
        <end position="183"/>
    </location>
</feature>
<dbReference type="InterPro" id="IPR018060">
    <property type="entry name" value="HTH_AraC"/>
</dbReference>
<dbReference type="Pfam" id="PF12833">
    <property type="entry name" value="HTH_18"/>
    <property type="match status" value="1"/>
</dbReference>
<evidence type="ECO:0000259" key="5">
    <source>
        <dbReference type="PROSITE" id="PS01124"/>
    </source>
</evidence>
<keyword evidence="4" id="KW-0472">Membrane</keyword>
<organism evidence="6 7">
    <name type="scientific">Maricaulis virginensis</name>
    <dbReference type="NCBI Taxonomy" id="144022"/>
    <lineage>
        <taxon>Bacteria</taxon>
        <taxon>Pseudomonadati</taxon>
        <taxon>Pseudomonadota</taxon>
        <taxon>Alphaproteobacteria</taxon>
        <taxon>Maricaulales</taxon>
        <taxon>Maricaulaceae</taxon>
        <taxon>Maricaulis</taxon>
    </lineage>
</organism>
<dbReference type="Gene3D" id="1.10.10.60">
    <property type="entry name" value="Homeodomain-like"/>
    <property type="match status" value="1"/>
</dbReference>
<evidence type="ECO:0000256" key="1">
    <source>
        <dbReference type="ARBA" id="ARBA00023015"/>
    </source>
</evidence>
<dbReference type="Proteomes" id="UP001143486">
    <property type="component" value="Unassembled WGS sequence"/>
</dbReference>
<feature type="transmembrane region" description="Helical" evidence="4">
    <location>
        <begin position="6"/>
        <end position="25"/>
    </location>
</feature>
<dbReference type="SMART" id="SM00342">
    <property type="entry name" value="HTH_ARAC"/>
    <property type="match status" value="1"/>
</dbReference>
<dbReference type="GO" id="GO:0043565">
    <property type="term" value="F:sequence-specific DNA binding"/>
    <property type="evidence" value="ECO:0007669"/>
    <property type="project" value="InterPro"/>
</dbReference>
<accession>A0A9W6MQC8</accession>
<feature type="domain" description="HTH araC/xylS-type" evidence="5">
    <location>
        <begin position="239"/>
        <end position="348"/>
    </location>
</feature>
<dbReference type="GO" id="GO:0003700">
    <property type="term" value="F:DNA-binding transcription factor activity"/>
    <property type="evidence" value="ECO:0007669"/>
    <property type="project" value="InterPro"/>
</dbReference>
<protein>
    <submittedName>
        <fullName evidence="6">AraC family transcriptional regulator</fullName>
    </submittedName>
</protein>
<keyword evidence="4" id="KW-1133">Transmembrane helix</keyword>